<dbReference type="Proteomes" id="UP000078397">
    <property type="component" value="Unassembled WGS sequence"/>
</dbReference>
<dbReference type="GeneID" id="28845619"/>
<dbReference type="RefSeq" id="XP_018150427.1">
    <property type="nucleotide sequence ID" value="XM_018281625.1"/>
</dbReference>
<dbReference type="InterPro" id="IPR029044">
    <property type="entry name" value="Nucleotide-diphossugar_trans"/>
</dbReference>
<dbReference type="PANTHER" id="PTHR11183">
    <property type="entry name" value="GLYCOGENIN SUBFAMILY MEMBER"/>
    <property type="match status" value="1"/>
</dbReference>
<gene>
    <name evidence="1" type="ORF">VFPPC_01868</name>
</gene>
<dbReference type="InterPro" id="IPR002495">
    <property type="entry name" value="Glyco_trans_8"/>
</dbReference>
<evidence type="ECO:0000313" key="2">
    <source>
        <dbReference type="Proteomes" id="UP000078397"/>
    </source>
</evidence>
<dbReference type="KEGG" id="pchm:VFPPC_01868"/>
<proteinExistence type="predicted"/>
<dbReference type="Gene3D" id="3.90.550.10">
    <property type="entry name" value="Spore Coat Polysaccharide Biosynthesis Protein SpsA, Chain A"/>
    <property type="match status" value="1"/>
</dbReference>
<dbReference type="Pfam" id="PF01501">
    <property type="entry name" value="Glyco_transf_8"/>
    <property type="match status" value="1"/>
</dbReference>
<evidence type="ECO:0000313" key="1">
    <source>
        <dbReference type="EMBL" id="OAQ74344.1"/>
    </source>
</evidence>
<organism evidence="1 2">
    <name type="scientific">Pochonia chlamydosporia 170</name>
    <dbReference type="NCBI Taxonomy" id="1380566"/>
    <lineage>
        <taxon>Eukaryota</taxon>
        <taxon>Fungi</taxon>
        <taxon>Dikarya</taxon>
        <taxon>Ascomycota</taxon>
        <taxon>Pezizomycotina</taxon>
        <taxon>Sordariomycetes</taxon>
        <taxon>Hypocreomycetidae</taxon>
        <taxon>Hypocreales</taxon>
        <taxon>Clavicipitaceae</taxon>
        <taxon>Pochonia</taxon>
    </lineage>
</organism>
<dbReference type="GO" id="GO:0016757">
    <property type="term" value="F:glycosyltransferase activity"/>
    <property type="evidence" value="ECO:0007669"/>
    <property type="project" value="InterPro"/>
</dbReference>
<keyword evidence="2" id="KW-1185">Reference proteome</keyword>
<dbReference type="InterPro" id="IPR050587">
    <property type="entry name" value="GNT1/Glycosyltrans_8"/>
</dbReference>
<name>A0A179G957_METCM</name>
<dbReference type="AlphaFoldDB" id="A0A179G957"/>
<dbReference type="SUPFAM" id="SSF53448">
    <property type="entry name" value="Nucleotide-diphospho-sugar transferases"/>
    <property type="match status" value="1"/>
</dbReference>
<protein>
    <submittedName>
        <fullName evidence="1">Meiotically up-regulated protein</fullName>
    </submittedName>
</protein>
<dbReference type="EMBL" id="LSBJ02000001">
    <property type="protein sequence ID" value="OAQ74344.1"/>
    <property type="molecule type" value="Genomic_DNA"/>
</dbReference>
<reference evidence="1 2" key="1">
    <citation type="journal article" date="2016" name="PLoS Pathog.">
        <title>Biosynthesis of antibiotic leucinostatins in bio-control fungus Purpureocillium lilacinum and their inhibition on phytophthora revealed by genome mining.</title>
        <authorList>
            <person name="Wang G."/>
            <person name="Liu Z."/>
            <person name="Lin R."/>
            <person name="Li E."/>
            <person name="Mao Z."/>
            <person name="Ling J."/>
            <person name="Yang Y."/>
            <person name="Yin W.B."/>
            <person name="Xie B."/>
        </authorList>
    </citation>
    <scope>NUCLEOTIDE SEQUENCE [LARGE SCALE GENOMIC DNA]</scope>
    <source>
        <strain evidence="1">170</strain>
    </source>
</reference>
<dbReference type="STRING" id="1380566.A0A179G957"/>
<sequence length="401" mass="46291">MILTTLPRPKIAVAIGSVFLIAVFLLYSRALPYPVLASQKHALLETEDAGLAFPYDPVPRRDFASLSRYPAQNANEPSKFAFSTLYCSRNPDVRGPYFESTQSIIWRILWSEYRSKYPIIIFVCPFIPEKNRQIFRGQGAIVKEIELLDNIIPDDKISTKRWIDVLSKLNLWKQIEWKRIVFLDSDAFPVMNIDDIFDLPEQQCKKDALLPEDKAVVDSERGKDMCSYIYAGVPHFTIDNINAGMFIMKPNLDMHAKLIRAAKRTEDYDVRYMEQGVLGSKNAFAEEGPFPVNRLPSVWNTVPEYYKEHLNKGPGSTEPPIRILHAKMWNRFWGSWNNLTHLNDVWDLDWMKMCRFFDSDEFLQARTTGVYETPLEKFVKAQAQAQAQQNQSQSQKQGMAS</sequence>
<comment type="caution">
    <text evidence="1">The sequence shown here is derived from an EMBL/GenBank/DDBJ whole genome shotgun (WGS) entry which is preliminary data.</text>
</comment>
<accession>A0A179G957</accession>
<dbReference type="OrthoDB" id="2014201at2759"/>